<dbReference type="InterPro" id="IPR019734">
    <property type="entry name" value="TPR_rpt"/>
</dbReference>
<reference evidence="3 4" key="1">
    <citation type="submission" date="2018-01" db="EMBL/GenBank/DDBJ databases">
        <title>Deinococcus koreensis sp. nov., a radiation-resistant bacterium isolated from river water.</title>
        <authorList>
            <person name="Choi A."/>
        </authorList>
    </citation>
    <scope>NUCLEOTIDE SEQUENCE [LARGE SCALE GENOMIC DNA]</scope>
    <source>
        <strain evidence="3 4">SJW1-2</strain>
    </source>
</reference>
<evidence type="ECO:0000256" key="1">
    <source>
        <dbReference type="ARBA" id="ARBA00022741"/>
    </source>
</evidence>
<dbReference type="PANTHER" id="PTHR16305">
    <property type="entry name" value="TESTICULAR SOLUBLE ADENYLYL CYCLASE"/>
    <property type="match status" value="1"/>
</dbReference>
<dbReference type="Pfam" id="PF13424">
    <property type="entry name" value="TPR_12"/>
    <property type="match status" value="1"/>
</dbReference>
<dbReference type="InterPro" id="IPR011990">
    <property type="entry name" value="TPR-like_helical_dom_sf"/>
</dbReference>
<keyword evidence="1" id="KW-0547">Nucleotide-binding</keyword>
<dbReference type="InterPro" id="IPR027417">
    <property type="entry name" value="P-loop_NTPase"/>
</dbReference>
<keyword evidence="4" id="KW-1185">Reference proteome</keyword>
<dbReference type="PANTHER" id="PTHR16305:SF35">
    <property type="entry name" value="TRANSCRIPTIONAL ACTIVATOR DOMAIN"/>
    <property type="match status" value="1"/>
</dbReference>
<dbReference type="Gene3D" id="1.10.10.10">
    <property type="entry name" value="Winged helix-like DNA-binding domain superfamily/Winged helix DNA-binding domain"/>
    <property type="match status" value="1"/>
</dbReference>
<evidence type="ECO:0000313" key="4">
    <source>
        <dbReference type="Proteomes" id="UP000236379"/>
    </source>
</evidence>
<sequence>MQPHAQTPEEAVLRALRQRRQGAVLVYTGPAGVGKTHAARELLRRAAVRSYSLSATLPLAEWPARLPAPRGLPAWADHALRQPGGDGGLSALAALIAALAPTGLQIDDLHDAPGAQVTALSTLAGLLSNARGVALLFTSRQSAPAGLPSCEVQPLDEAGTAQLTAQELGAGVPAEVSTWIYTHARGNPLFTLEYLRYLARSGHLYSDGQRWHWRPPGDARVPGRVEALIDLTLGRAGEHRPLLDARACVPDAEPEVWAQVAGVSADGLTRGAAALQDQGLLTPPGASFSHPLYPEVLRARQTPEQRRSLARRALQAYRADPLRAVDFLDEAGLTPAEAGALLEQAAAQAERGGQGQRAGLLLARASDLDTGGRQPGLALRAAGLLHTTDLPRALELARRALDDPALVGEALPLAAALSARTGGRDVLEAVLAKLPAGPPGEAPGLPNVRLLNVRIVALQGVGDHAGVVELWAAADETQRAQADVQTERAVAISLLAVGRQEDAALRLAALLERALSGAERLQLRGVQVMLLYHQGEYRAAADLAGETAGLLEAAGNLVGAGALYHNRAAFLRMLGEFGDAMFSVRRALELRRRLGDPRGYASSLGMLGELELERGELDAAEDALSEALGVLTYLDGAHFLLNTLCMLTYLYTLSDAPLSASLALHHAGRALTAAHALGNPRLLVETLADASRAHTRAGDPRTGLELAEDAAARAAALSSDHRTQARNAVARGLALEGLGRAAEALEALRDAEHLARAHQGEYEADRIALDIARLCGDQAALERLAATFEARSQGLGALLARRALGGPLPVAGRAPELRVLGPLELGSGPVRGERRRALLLRLLEARLSGRAEVTRLDLADELYPDRPEAQALGALKQAVAALRAAAGRGVIQTTPGGYALGPVSSDAEAFLARPELGLWRGPLPPDTGEALREALSRALLTCAQQALDSDPAACARAGRLLLEADPLDSAALRLTLQALRQEHNHRSLARVYASAREAHAGVGVALPERWQDYLARTEG</sequence>
<dbReference type="EMBL" id="PPPD01000001">
    <property type="protein sequence ID" value="PNY82021.1"/>
    <property type="molecule type" value="Genomic_DNA"/>
</dbReference>
<proteinExistence type="predicted"/>
<gene>
    <name evidence="3" type="ORF">CVO96_12165</name>
</gene>
<comment type="caution">
    <text evidence="3">The sequence shown here is derived from an EMBL/GenBank/DDBJ whole genome shotgun (WGS) entry which is preliminary data.</text>
</comment>
<dbReference type="GO" id="GO:0005524">
    <property type="term" value="F:ATP binding"/>
    <property type="evidence" value="ECO:0007669"/>
    <property type="project" value="UniProtKB-KW"/>
</dbReference>
<evidence type="ECO:0000313" key="3">
    <source>
        <dbReference type="EMBL" id="PNY82021.1"/>
    </source>
</evidence>
<dbReference type="Gene3D" id="1.25.40.10">
    <property type="entry name" value="Tetratricopeptide repeat domain"/>
    <property type="match status" value="1"/>
</dbReference>
<dbReference type="SUPFAM" id="SSF52540">
    <property type="entry name" value="P-loop containing nucleoside triphosphate hydrolases"/>
    <property type="match status" value="1"/>
</dbReference>
<dbReference type="SMART" id="SM00028">
    <property type="entry name" value="TPR"/>
    <property type="match status" value="3"/>
</dbReference>
<dbReference type="SUPFAM" id="SSF48452">
    <property type="entry name" value="TPR-like"/>
    <property type="match status" value="1"/>
</dbReference>
<dbReference type="OrthoDB" id="51592at2"/>
<protein>
    <submittedName>
        <fullName evidence="3">Uncharacterized protein</fullName>
    </submittedName>
</protein>
<dbReference type="Proteomes" id="UP000236379">
    <property type="component" value="Unassembled WGS sequence"/>
</dbReference>
<organism evidence="3 4">
    <name type="scientific">Deinococcus koreensis</name>
    <dbReference type="NCBI Taxonomy" id="2054903"/>
    <lineage>
        <taxon>Bacteria</taxon>
        <taxon>Thermotogati</taxon>
        <taxon>Deinococcota</taxon>
        <taxon>Deinococci</taxon>
        <taxon>Deinococcales</taxon>
        <taxon>Deinococcaceae</taxon>
        <taxon>Deinococcus</taxon>
    </lineage>
</organism>
<dbReference type="AlphaFoldDB" id="A0A2K3UZR5"/>
<dbReference type="GO" id="GO:0004016">
    <property type="term" value="F:adenylate cyclase activity"/>
    <property type="evidence" value="ECO:0007669"/>
    <property type="project" value="TreeGrafter"/>
</dbReference>
<dbReference type="Gene3D" id="3.40.50.300">
    <property type="entry name" value="P-loop containing nucleotide triphosphate hydrolases"/>
    <property type="match status" value="1"/>
</dbReference>
<dbReference type="RefSeq" id="WP_103312460.1">
    <property type="nucleotide sequence ID" value="NZ_PPPD01000001.1"/>
</dbReference>
<dbReference type="InterPro" id="IPR036388">
    <property type="entry name" value="WH-like_DNA-bd_sf"/>
</dbReference>
<evidence type="ECO:0000256" key="2">
    <source>
        <dbReference type="ARBA" id="ARBA00022840"/>
    </source>
</evidence>
<keyword evidence="2" id="KW-0067">ATP-binding</keyword>
<name>A0A2K3UZR5_9DEIO</name>
<dbReference type="GO" id="GO:0005737">
    <property type="term" value="C:cytoplasm"/>
    <property type="evidence" value="ECO:0007669"/>
    <property type="project" value="TreeGrafter"/>
</dbReference>
<accession>A0A2K3UZR5</accession>